<protein>
    <submittedName>
        <fullName evidence="3">TIR domain-containing protein</fullName>
    </submittedName>
</protein>
<dbReference type="PANTHER" id="PTHR47197">
    <property type="entry name" value="PROTEIN NIRF"/>
    <property type="match status" value="1"/>
</dbReference>
<accession>A0A5Q0H064</accession>
<sequence length="935" mass="99898">MPVESSEPQGYDAFISYNHGADDGTAARLQRLIRRVGRPWYERSVLRIYRDETNSLMSESLWGSIEQELRRSRHFILLASPGAAKSFWVRREVRFWRENRDRSTFFIMRVDGTISWQGKDFDLGADSNAVPPDLAGWFTSEPHWKDVAVTANGRRARRERAARVRDAALTIAASLYRVDKDELHDEDERQRRRARRRTVTAVALFSALVLTLGISAIVQGNKADSEARIALARKLAAASDSQLAANLDVANLLAVKAFRADPSPQTRGALFRAVTASGSLVRMLPFDADVVQLTASADGGTVVVGLRGGAVLRWRLADSVPELLLTLDDEPRSLSVSADGGTVIATDGDTSHLMRPGRPVESIPVRPGWEVRAVAVSLSGRTAVMSTGEKVYAGRAMTNVLALDGDVLRSVDHDQGGERPLAVDLITTSDEETFLIDSAYGQWERRRLADWSMLSGSSAGFGTANYGVTASADGRAFSYSNGADTFRVWSTDRPTEFDAPDLTANAPIKTPEAIELSANASYIAVAEDNTIYVAPVRQAGTPSAEPIRLTGTGTITRQGLRFLGTDGTKLVSASGNRVAVWDLAQTDRISHTFPIEVSAGCNACGPPDVAVSPDGSRLVVIDGSGWGGVAGPTAQPQDIRTLPNLGLPGRYGPAVWERDGSLATVLVQPPLGGTEVSVPDGWPVSVRGVPAGQRGEGVLSAALTADTRQVVVVEDDGGIELIDLSTAATRRVLPDPDAPPAPRAPRVQAAAISSTADLVAVADEDSVMIRAAHTGVTVGEIALRDVRYLVFVPGRLLVQRKSGDLEIWDERGGERRGTVAGDRGFVYRPASNGSLVARTRDDGTIVVADLDTGAVLGPLPATLSGGRVGVAFSGDGIRLVTVTEGAGTGLGRAVHRDISDETMVRTACATAGRDLRADEWNMLVGEPVPEDLMCR</sequence>
<dbReference type="Pfam" id="PF13676">
    <property type="entry name" value="TIR_2"/>
    <property type="match status" value="1"/>
</dbReference>
<dbReference type="OrthoDB" id="134501at2"/>
<evidence type="ECO:0000259" key="2">
    <source>
        <dbReference type="SMART" id="SM00255"/>
    </source>
</evidence>
<dbReference type="EMBL" id="CP034550">
    <property type="protein sequence ID" value="QFZ19579.1"/>
    <property type="molecule type" value="Genomic_DNA"/>
</dbReference>
<reference evidence="4" key="1">
    <citation type="journal article" date="2021" name="Curr. Microbiol.">
        <title>Complete genome of nocamycin-producing strain Saccharothrix syringae NRRL B-16468 reveals the biosynthetic potential for secondary metabolites.</title>
        <authorList>
            <person name="Mo X."/>
            <person name="Yang S."/>
        </authorList>
    </citation>
    <scope>NUCLEOTIDE SEQUENCE [LARGE SCALE GENOMIC DNA]</scope>
    <source>
        <strain evidence="4">ATCC 51364 / DSM 43886 / JCM 6844 / KCTC 9398 / NBRC 14523 / NRRL B-16468 / INA 2240</strain>
    </source>
</reference>
<dbReference type="Gene3D" id="3.40.50.10140">
    <property type="entry name" value="Toll/interleukin-1 receptor homology (TIR) domain"/>
    <property type="match status" value="1"/>
</dbReference>
<keyword evidence="1" id="KW-1133">Transmembrane helix</keyword>
<gene>
    <name evidence="3" type="ORF">EKG83_20980</name>
</gene>
<dbReference type="AlphaFoldDB" id="A0A5Q0H064"/>
<dbReference type="GO" id="GO:0007165">
    <property type="term" value="P:signal transduction"/>
    <property type="evidence" value="ECO:0007669"/>
    <property type="project" value="InterPro"/>
</dbReference>
<dbReference type="Gene3D" id="2.130.10.10">
    <property type="entry name" value="YVTN repeat-like/Quinoprotein amine dehydrogenase"/>
    <property type="match status" value="3"/>
</dbReference>
<dbReference type="SUPFAM" id="SSF52200">
    <property type="entry name" value="Toll/Interleukin receptor TIR domain"/>
    <property type="match status" value="1"/>
</dbReference>
<feature type="domain" description="TIR" evidence="2">
    <location>
        <begin position="10"/>
        <end position="154"/>
    </location>
</feature>
<dbReference type="RefSeq" id="WP_033429708.1">
    <property type="nucleotide sequence ID" value="NZ_CP034550.1"/>
</dbReference>
<dbReference type="KEGG" id="ssyi:EKG83_20980"/>
<dbReference type="InterPro" id="IPR051200">
    <property type="entry name" value="Host-pathogen_enzymatic-act"/>
</dbReference>
<dbReference type="InterPro" id="IPR015943">
    <property type="entry name" value="WD40/YVTN_repeat-like_dom_sf"/>
</dbReference>
<dbReference type="SUPFAM" id="SSF69322">
    <property type="entry name" value="Tricorn protease domain 2"/>
    <property type="match status" value="1"/>
</dbReference>
<evidence type="ECO:0000256" key="1">
    <source>
        <dbReference type="SAM" id="Phobius"/>
    </source>
</evidence>
<feature type="transmembrane region" description="Helical" evidence="1">
    <location>
        <begin position="199"/>
        <end position="218"/>
    </location>
</feature>
<keyword evidence="1" id="KW-0812">Transmembrane</keyword>
<dbReference type="SUPFAM" id="SSF50998">
    <property type="entry name" value="Quinoprotein alcohol dehydrogenase-like"/>
    <property type="match status" value="1"/>
</dbReference>
<keyword evidence="4" id="KW-1185">Reference proteome</keyword>
<dbReference type="PANTHER" id="PTHR47197:SF3">
    <property type="entry name" value="DIHYDRO-HEME D1 DEHYDROGENASE"/>
    <property type="match status" value="1"/>
</dbReference>
<organism evidence="3 4">
    <name type="scientific">Saccharothrix syringae</name>
    <name type="common">Nocardiopsis syringae</name>
    <dbReference type="NCBI Taxonomy" id="103733"/>
    <lineage>
        <taxon>Bacteria</taxon>
        <taxon>Bacillati</taxon>
        <taxon>Actinomycetota</taxon>
        <taxon>Actinomycetes</taxon>
        <taxon>Pseudonocardiales</taxon>
        <taxon>Pseudonocardiaceae</taxon>
        <taxon>Saccharothrix</taxon>
    </lineage>
</organism>
<evidence type="ECO:0000313" key="3">
    <source>
        <dbReference type="EMBL" id="QFZ19579.1"/>
    </source>
</evidence>
<proteinExistence type="predicted"/>
<dbReference type="InterPro" id="IPR011047">
    <property type="entry name" value="Quinoprotein_ADH-like_sf"/>
</dbReference>
<dbReference type="InterPro" id="IPR035897">
    <property type="entry name" value="Toll_tir_struct_dom_sf"/>
</dbReference>
<name>A0A5Q0H064_SACSY</name>
<keyword evidence="1" id="KW-0472">Membrane</keyword>
<dbReference type="SMART" id="SM00255">
    <property type="entry name" value="TIR"/>
    <property type="match status" value="1"/>
</dbReference>
<dbReference type="InterPro" id="IPR000157">
    <property type="entry name" value="TIR_dom"/>
</dbReference>
<evidence type="ECO:0000313" key="4">
    <source>
        <dbReference type="Proteomes" id="UP000325787"/>
    </source>
</evidence>
<dbReference type="Proteomes" id="UP000325787">
    <property type="component" value="Chromosome"/>
</dbReference>